<gene>
    <name evidence="2" type="ORF">Lalb_Chr17g0346531</name>
</gene>
<dbReference type="EMBL" id="WOCE01000017">
    <property type="protein sequence ID" value="KAE9596174.1"/>
    <property type="molecule type" value="Genomic_DNA"/>
</dbReference>
<sequence length="58" mass="6880">MLVLVSFYLATVKINLWKEMRSIYIYIYIYIRMCGLVNKGMVMVRVAMARVVQLLYTP</sequence>
<evidence type="ECO:0000313" key="3">
    <source>
        <dbReference type="Proteomes" id="UP000447434"/>
    </source>
</evidence>
<dbReference type="AlphaFoldDB" id="A0A6A4P6V4"/>
<keyword evidence="1" id="KW-1133">Transmembrane helix</keyword>
<feature type="transmembrane region" description="Helical" evidence="1">
    <location>
        <begin position="23"/>
        <end position="44"/>
    </location>
</feature>
<name>A0A6A4P6V4_LUPAL</name>
<evidence type="ECO:0000256" key="1">
    <source>
        <dbReference type="SAM" id="Phobius"/>
    </source>
</evidence>
<proteinExistence type="predicted"/>
<dbReference type="Proteomes" id="UP000447434">
    <property type="component" value="Chromosome 17"/>
</dbReference>
<organism evidence="2 3">
    <name type="scientific">Lupinus albus</name>
    <name type="common">White lupine</name>
    <name type="synonym">Lupinus termis</name>
    <dbReference type="NCBI Taxonomy" id="3870"/>
    <lineage>
        <taxon>Eukaryota</taxon>
        <taxon>Viridiplantae</taxon>
        <taxon>Streptophyta</taxon>
        <taxon>Embryophyta</taxon>
        <taxon>Tracheophyta</taxon>
        <taxon>Spermatophyta</taxon>
        <taxon>Magnoliopsida</taxon>
        <taxon>eudicotyledons</taxon>
        <taxon>Gunneridae</taxon>
        <taxon>Pentapetalae</taxon>
        <taxon>rosids</taxon>
        <taxon>fabids</taxon>
        <taxon>Fabales</taxon>
        <taxon>Fabaceae</taxon>
        <taxon>Papilionoideae</taxon>
        <taxon>50 kb inversion clade</taxon>
        <taxon>genistoids sensu lato</taxon>
        <taxon>core genistoids</taxon>
        <taxon>Genisteae</taxon>
        <taxon>Lupinus</taxon>
    </lineage>
</organism>
<keyword evidence="3" id="KW-1185">Reference proteome</keyword>
<evidence type="ECO:0000313" key="2">
    <source>
        <dbReference type="EMBL" id="KAE9596174.1"/>
    </source>
</evidence>
<protein>
    <submittedName>
        <fullName evidence="2">Uncharacterized protein</fullName>
    </submittedName>
</protein>
<reference evidence="3" key="1">
    <citation type="journal article" date="2020" name="Nat. Commun.">
        <title>Genome sequence of the cluster root forming white lupin.</title>
        <authorList>
            <person name="Hufnagel B."/>
            <person name="Marques A."/>
            <person name="Soriano A."/>
            <person name="Marques L."/>
            <person name="Divol F."/>
            <person name="Doumas P."/>
            <person name="Sallet E."/>
            <person name="Mancinotti D."/>
            <person name="Carrere S."/>
            <person name="Marande W."/>
            <person name="Arribat S."/>
            <person name="Keller J."/>
            <person name="Huneau C."/>
            <person name="Blein T."/>
            <person name="Aime D."/>
            <person name="Laguerre M."/>
            <person name="Taylor J."/>
            <person name="Schubert V."/>
            <person name="Nelson M."/>
            <person name="Geu-Flores F."/>
            <person name="Crespi M."/>
            <person name="Gallardo-Guerrero K."/>
            <person name="Delaux P.-M."/>
            <person name="Salse J."/>
            <person name="Berges H."/>
            <person name="Guyot R."/>
            <person name="Gouzy J."/>
            <person name="Peret B."/>
        </authorList>
    </citation>
    <scope>NUCLEOTIDE SEQUENCE [LARGE SCALE GENOMIC DNA]</scope>
    <source>
        <strain evidence="3">cv. Amiga</strain>
    </source>
</reference>
<accession>A0A6A4P6V4</accession>
<keyword evidence="1" id="KW-0812">Transmembrane</keyword>
<comment type="caution">
    <text evidence="2">The sequence shown here is derived from an EMBL/GenBank/DDBJ whole genome shotgun (WGS) entry which is preliminary data.</text>
</comment>
<keyword evidence="1" id="KW-0472">Membrane</keyword>